<feature type="active site" description="Phosphothreonine intermediate" evidence="5">
    <location>
        <position position="89"/>
    </location>
</feature>
<dbReference type="EMBL" id="FOYX01000004">
    <property type="protein sequence ID" value="SFR88063.1"/>
    <property type="molecule type" value="Genomic_DNA"/>
</dbReference>
<evidence type="ECO:0000313" key="8">
    <source>
        <dbReference type="Proteomes" id="UP000199462"/>
    </source>
</evidence>
<evidence type="ECO:0000256" key="2">
    <source>
        <dbReference type="ARBA" id="ARBA00022723"/>
    </source>
</evidence>
<gene>
    <name evidence="7" type="ORF">SAMN04488010_3490</name>
</gene>
<evidence type="ECO:0000256" key="1">
    <source>
        <dbReference type="ARBA" id="ARBA00022553"/>
    </source>
</evidence>
<sequence length="555" mass="61727">MKKYFITSLFIGTLLLVNGLTAQKKNKDNTSDDLLRVKPKLVVGIIVDQMRYDYLTRFYNGFGDDGFKKLIEQGFNCKNNHFNYAPTSTAPGHTSVFTGASPSTHGIIGNDWYDKEIDASVYCAGDDAYTSVGTSSNAGKMSPHRMTVTTITDELRLSTQMQGKTIAVALKDRGAVLPGGHTANAAYWFHGADEGKWITSTYYMNELPKWVNDFNSSGKAQSYKKEWNTLRDIKDYKESGTDNNLYEGKFKDETTTSFPHNTAELLDKTKAFDIIKATPYGNSLTADFAIEALKNEGLGKDEITDFLTVSFSSTDYVGHMFGVNSKEVQDTYLRLDEDLARLFKALDKNVGEGEYTLFLTADHAAIEVPTYLKDQKIPAGYIDNKANAARLSEFLKYTYGTEDIVKNHSNNQLFLDHKIVKNLDLDLADVQAEIAQEYLGYDGIDKVYTADQMWNNEYTRGIPYILQNGYNQKRSGDVLLVLKPGFISYNTTGSTHGSPQIYDTHAPLLFYGKGIKPGSTIKRTEIPDIAPTISALLGISYPSGTTGTPIIEVLE</sequence>
<dbReference type="GO" id="GO:0046872">
    <property type="term" value="F:metal ion binding"/>
    <property type="evidence" value="ECO:0007669"/>
    <property type="project" value="UniProtKB-KW"/>
</dbReference>
<keyword evidence="2 4" id="KW-0479">Metal-binding</keyword>
<evidence type="ECO:0000313" key="7">
    <source>
        <dbReference type="EMBL" id="SFR88063.1"/>
    </source>
</evidence>
<dbReference type="STRING" id="440514.SAMN04488010_3490"/>
<dbReference type="Gene3D" id="3.40.720.10">
    <property type="entry name" value="Alkaline Phosphatase, subunit A"/>
    <property type="match status" value="1"/>
</dbReference>
<protein>
    <submittedName>
        <fullName evidence="7">Type I phosphodiesterase / nucleotide pyrophosphatase</fullName>
    </submittedName>
</protein>
<dbReference type="InterPro" id="IPR017850">
    <property type="entry name" value="Alkaline_phosphatase_core_sf"/>
</dbReference>
<organism evidence="7 8">
    <name type="scientific">Maribacter stanieri</name>
    <dbReference type="NCBI Taxonomy" id="440514"/>
    <lineage>
        <taxon>Bacteria</taxon>
        <taxon>Pseudomonadati</taxon>
        <taxon>Bacteroidota</taxon>
        <taxon>Flavobacteriia</taxon>
        <taxon>Flavobacteriales</taxon>
        <taxon>Flavobacteriaceae</taxon>
        <taxon>Maribacter</taxon>
    </lineage>
</organism>
<dbReference type="PIRSF" id="PIRSF031924">
    <property type="entry name" value="Pi-irrepressible_AP"/>
    <property type="match status" value="1"/>
</dbReference>
<dbReference type="GO" id="GO:0004035">
    <property type="term" value="F:alkaline phosphatase activity"/>
    <property type="evidence" value="ECO:0007669"/>
    <property type="project" value="InterPro"/>
</dbReference>
<keyword evidence="1 5" id="KW-0597">Phosphoprotein</keyword>
<dbReference type="RefSeq" id="WP_091905295.1">
    <property type="nucleotide sequence ID" value="NZ_FOYX01000004.1"/>
</dbReference>
<dbReference type="InterPro" id="IPR002591">
    <property type="entry name" value="Phosphodiest/P_Trfase"/>
</dbReference>
<dbReference type="SUPFAM" id="SSF53649">
    <property type="entry name" value="Alkaline phosphatase-like"/>
    <property type="match status" value="1"/>
</dbReference>
<evidence type="ECO:0000256" key="4">
    <source>
        <dbReference type="PIRNR" id="PIRNR031924"/>
    </source>
</evidence>
<name>A0A1I6K9Y3_9FLAO</name>
<dbReference type="PANTHER" id="PTHR10151">
    <property type="entry name" value="ECTONUCLEOTIDE PYROPHOSPHATASE/PHOSPHODIESTERASE"/>
    <property type="match status" value="1"/>
</dbReference>
<proteinExistence type="predicted"/>
<evidence type="ECO:0000256" key="3">
    <source>
        <dbReference type="ARBA" id="ARBA00022729"/>
    </source>
</evidence>
<dbReference type="AlphaFoldDB" id="A0A1I6K9Y3"/>
<evidence type="ECO:0000256" key="6">
    <source>
        <dbReference type="PIRSR" id="PIRSR031924-51"/>
    </source>
</evidence>
<reference evidence="8" key="1">
    <citation type="submission" date="2016-10" db="EMBL/GenBank/DDBJ databases">
        <authorList>
            <person name="Varghese N."/>
            <person name="Submissions S."/>
        </authorList>
    </citation>
    <scope>NUCLEOTIDE SEQUENCE [LARGE SCALE GENOMIC DNA]</scope>
    <source>
        <strain evidence="8">DSM 19891</strain>
    </source>
</reference>
<dbReference type="Proteomes" id="UP000199462">
    <property type="component" value="Unassembled WGS sequence"/>
</dbReference>
<dbReference type="PANTHER" id="PTHR10151:SF120">
    <property type="entry name" value="BIS(5'-ADENOSYL)-TRIPHOSPHATASE"/>
    <property type="match status" value="1"/>
</dbReference>
<dbReference type="CDD" id="cd16016">
    <property type="entry name" value="AP-SPAP"/>
    <property type="match status" value="1"/>
</dbReference>
<accession>A0A1I6K9Y3</accession>
<dbReference type="Gene3D" id="3.30.1360.150">
    <property type="match status" value="1"/>
</dbReference>
<keyword evidence="3" id="KW-0732">Signal</keyword>
<feature type="binding site" evidence="6">
    <location>
        <begin position="171"/>
        <end position="173"/>
    </location>
    <ligand>
        <name>substrate</name>
    </ligand>
</feature>
<dbReference type="InterPro" id="IPR026263">
    <property type="entry name" value="Alkaline_phosphatase_prok"/>
</dbReference>
<evidence type="ECO:0000256" key="5">
    <source>
        <dbReference type="PIRSR" id="PIRSR031924-50"/>
    </source>
</evidence>
<keyword evidence="8" id="KW-1185">Reference proteome</keyword>
<dbReference type="Pfam" id="PF01663">
    <property type="entry name" value="Phosphodiest"/>
    <property type="match status" value="1"/>
</dbReference>
<dbReference type="NCBIfam" id="NF042991">
    <property type="entry name" value="alk_phos_PafA"/>
    <property type="match status" value="1"/>
</dbReference>
<feature type="binding site" evidence="6">
    <location>
        <position position="110"/>
    </location>
    <ligand>
        <name>substrate</name>
    </ligand>
</feature>